<comment type="caution">
    <text evidence="1">The sequence shown here is derived from an EMBL/GenBank/DDBJ whole genome shotgun (WGS) entry which is preliminary data.</text>
</comment>
<gene>
    <name evidence="1" type="ORF">CH371_20290</name>
</gene>
<dbReference type="AlphaFoldDB" id="A0A2M9Z6S9"/>
<reference evidence="1 2" key="1">
    <citation type="submission" date="2017-07" db="EMBL/GenBank/DDBJ databases">
        <title>Leptospira spp. isolated from tropical soils.</title>
        <authorList>
            <person name="Thibeaux R."/>
            <person name="Iraola G."/>
            <person name="Ferres I."/>
            <person name="Bierque E."/>
            <person name="Girault D."/>
            <person name="Soupe-Gilbert M.-E."/>
            <person name="Picardeau M."/>
            <person name="Goarant C."/>
        </authorList>
    </citation>
    <scope>NUCLEOTIDE SEQUENCE [LARGE SCALE GENOMIC DNA]</scope>
    <source>
        <strain evidence="1 2">FH2-C-A2</strain>
    </source>
</reference>
<protein>
    <submittedName>
        <fullName evidence="1">Uncharacterized protein</fullName>
    </submittedName>
</protein>
<evidence type="ECO:0000313" key="2">
    <source>
        <dbReference type="Proteomes" id="UP000231912"/>
    </source>
</evidence>
<feature type="non-terminal residue" evidence="1">
    <location>
        <position position="47"/>
    </location>
</feature>
<evidence type="ECO:0000313" key="1">
    <source>
        <dbReference type="EMBL" id="PJZ64032.1"/>
    </source>
</evidence>
<organism evidence="1 2">
    <name type="scientific">Leptospira wolffii</name>
    <dbReference type="NCBI Taxonomy" id="409998"/>
    <lineage>
        <taxon>Bacteria</taxon>
        <taxon>Pseudomonadati</taxon>
        <taxon>Spirochaetota</taxon>
        <taxon>Spirochaetia</taxon>
        <taxon>Leptospirales</taxon>
        <taxon>Leptospiraceae</taxon>
        <taxon>Leptospira</taxon>
    </lineage>
</organism>
<accession>A0A2M9Z6S9</accession>
<name>A0A2M9Z6S9_9LEPT</name>
<dbReference type="EMBL" id="NPDT01000029">
    <property type="protein sequence ID" value="PJZ64032.1"/>
    <property type="molecule type" value="Genomic_DNA"/>
</dbReference>
<sequence>MTQRFGIATQPSLGLRHISLCHSSCRASLVPSACALAKRRQALVVRR</sequence>
<proteinExistence type="predicted"/>
<dbReference type="Proteomes" id="UP000231912">
    <property type="component" value="Unassembled WGS sequence"/>
</dbReference>